<evidence type="ECO:0000313" key="2">
    <source>
        <dbReference type="Proteomes" id="UP000243688"/>
    </source>
</evidence>
<comment type="caution">
    <text evidence="1">The sequence shown here is derived from an EMBL/GenBank/DDBJ whole genome shotgun (WGS) entry which is preliminary data.</text>
</comment>
<dbReference type="Proteomes" id="UP000243688">
    <property type="component" value="Unassembled WGS sequence"/>
</dbReference>
<reference evidence="1 2" key="1">
    <citation type="submission" date="2016-12" db="EMBL/GenBank/DDBJ databases">
        <title>Candidatus Reconcilibacillus cellulovorans genome.</title>
        <authorList>
            <person name="Kolinko S."/>
            <person name="Wu Y.-W."/>
            <person name="Tachea F."/>
            <person name="Denzel E."/>
            <person name="Hiras J."/>
            <person name="Baecker N."/>
            <person name="Chan L.J."/>
            <person name="Eichorst S.A."/>
            <person name="Frey D."/>
            <person name="Adams P.D."/>
            <person name="Pray T."/>
            <person name="Tanjore D."/>
            <person name="Petzold C.J."/>
            <person name="Gladden J.M."/>
            <person name="Simmons B.A."/>
            <person name="Singer S.W."/>
        </authorList>
    </citation>
    <scope>NUCLEOTIDE SEQUENCE [LARGE SCALE GENOMIC DNA]</scope>
    <source>
        <strain evidence="1">JTherm</strain>
    </source>
</reference>
<protein>
    <submittedName>
        <fullName evidence="1">Uncharacterized protein</fullName>
    </submittedName>
</protein>
<dbReference type="EMBL" id="MOXJ01000013">
    <property type="protein sequence ID" value="PDO10529.1"/>
    <property type="molecule type" value="Genomic_DNA"/>
</dbReference>
<gene>
    <name evidence="1" type="ORF">BLM47_06545</name>
</gene>
<name>A0A2A6E146_9BACL</name>
<dbReference type="AlphaFoldDB" id="A0A2A6E146"/>
<accession>A0A2A6E146</accession>
<sequence length="124" mass="14167">MGKIHRFTVQIMIRDQNESKALEKLFQLLRSADIDGYKIIVPWNADQRLRDETAPGPTDALTDFVQSGKLARLFVVKEKGVRLNFPCRILNVDASSRLVTVYHVDEKKVYTFSFGEIENVEPAV</sequence>
<evidence type="ECO:0000313" key="1">
    <source>
        <dbReference type="EMBL" id="PDO10529.1"/>
    </source>
</evidence>
<proteinExistence type="predicted"/>
<organism evidence="1 2">
    <name type="scientific">Candidatus Reconcilbacillus cellulovorans</name>
    <dbReference type="NCBI Taxonomy" id="1906605"/>
    <lineage>
        <taxon>Bacteria</taxon>
        <taxon>Bacillati</taxon>
        <taxon>Bacillota</taxon>
        <taxon>Bacilli</taxon>
        <taxon>Bacillales</taxon>
        <taxon>Paenibacillaceae</taxon>
        <taxon>Candidatus Reconcilbacillus</taxon>
    </lineage>
</organism>